<protein>
    <submittedName>
        <fullName evidence="5">Glycosyltransferase family 4 protein</fullName>
    </submittedName>
</protein>
<dbReference type="AlphaFoldDB" id="A0A540WD94"/>
<accession>A0A540WD94</accession>
<dbReference type="GO" id="GO:0016757">
    <property type="term" value="F:glycosyltransferase activity"/>
    <property type="evidence" value="ECO:0007669"/>
    <property type="project" value="UniProtKB-KW"/>
</dbReference>
<keyword evidence="2 5" id="KW-0808">Transferase</keyword>
<evidence type="ECO:0000256" key="2">
    <source>
        <dbReference type="ARBA" id="ARBA00022679"/>
    </source>
</evidence>
<name>A0A540WD94_9ACTN</name>
<dbReference type="Pfam" id="PF00534">
    <property type="entry name" value="Glycos_transf_1"/>
    <property type="match status" value="1"/>
</dbReference>
<feature type="domain" description="Glycosyltransferase subfamily 4-like N-terminal" evidence="4">
    <location>
        <begin position="15"/>
        <end position="214"/>
    </location>
</feature>
<evidence type="ECO:0000259" key="4">
    <source>
        <dbReference type="Pfam" id="PF13579"/>
    </source>
</evidence>
<dbReference type="PANTHER" id="PTHR45947">
    <property type="entry name" value="SULFOQUINOVOSYL TRANSFERASE SQD2"/>
    <property type="match status" value="1"/>
</dbReference>
<dbReference type="PANTHER" id="PTHR45947:SF13">
    <property type="entry name" value="TRANSFERASE"/>
    <property type="match status" value="1"/>
</dbReference>
<dbReference type="Proteomes" id="UP000319103">
    <property type="component" value="Unassembled WGS sequence"/>
</dbReference>
<dbReference type="Pfam" id="PF13579">
    <property type="entry name" value="Glyco_trans_4_4"/>
    <property type="match status" value="1"/>
</dbReference>
<organism evidence="5 6">
    <name type="scientific">Kitasatospora acidiphila</name>
    <dbReference type="NCBI Taxonomy" id="2567942"/>
    <lineage>
        <taxon>Bacteria</taxon>
        <taxon>Bacillati</taxon>
        <taxon>Actinomycetota</taxon>
        <taxon>Actinomycetes</taxon>
        <taxon>Kitasatosporales</taxon>
        <taxon>Streptomycetaceae</taxon>
        <taxon>Kitasatospora</taxon>
    </lineage>
</organism>
<reference evidence="5 6" key="1">
    <citation type="submission" date="2019-06" db="EMBL/GenBank/DDBJ databases">
        <title>Description of Kitasatospora acidophila sp. nov. isolated from pine grove soil, and reclassification of Streptomyces novaecaesareae to Kitasatospora novaeceasareae comb. nov.</title>
        <authorList>
            <person name="Kim M.J."/>
        </authorList>
    </citation>
    <scope>NUCLEOTIDE SEQUENCE [LARGE SCALE GENOMIC DNA]</scope>
    <source>
        <strain evidence="5 6">MMS16-CNU292</strain>
    </source>
</reference>
<evidence type="ECO:0000313" key="5">
    <source>
        <dbReference type="EMBL" id="TQF06364.1"/>
    </source>
</evidence>
<feature type="domain" description="Glycosyl transferase family 1" evidence="3">
    <location>
        <begin position="234"/>
        <end position="385"/>
    </location>
</feature>
<proteinExistence type="predicted"/>
<dbReference type="InterPro" id="IPR001296">
    <property type="entry name" value="Glyco_trans_1"/>
</dbReference>
<dbReference type="RefSeq" id="WP_141636796.1">
    <property type="nucleotide sequence ID" value="NZ_VIGB01000003.1"/>
</dbReference>
<dbReference type="InterPro" id="IPR050194">
    <property type="entry name" value="Glycosyltransferase_grp1"/>
</dbReference>
<comment type="caution">
    <text evidence="5">The sequence shown here is derived from an EMBL/GenBank/DDBJ whole genome shotgun (WGS) entry which is preliminary data.</text>
</comment>
<keyword evidence="1" id="KW-0328">Glycosyltransferase</keyword>
<evidence type="ECO:0000256" key="1">
    <source>
        <dbReference type="ARBA" id="ARBA00022676"/>
    </source>
</evidence>
<dbReference type="EMBL" id="VIGB01000003">
    <property type="protein sequence ID" value="TQF06364.1"/>
    <property type="molecule type" value="Genomic_DNA"/>
</dbReference>
<sequence length="423" mass="45383">MRILQLTDFYRPTIGGLERHVESLSTEFVRHGHEVTVLTLRIGDRPTSEVIDGVRVERVPSWSGRLSGLYADASRPFHPTVPDPGALAALRAAVRRLKPDIVHSHSWLQYSYFPLFRRAAEAPGHVVTLHDYGLSCAKKTNQQDTGPCSGPALAKCVKCAAAGYGTVKGVALAGGLHASRALHGRADAYIAISTAVATASQAALLPETDLRVIPSMVPRGIAELAETTPRPDFLPAEDGYLLFVGALGPHKGVDVLLEAHRRLRHKVPLVLIGTPRADTPAIDDPAVTVVRDVPSAQVMAAWRRASVAVVPSVWEEPLGQVAVEAMLAGRPVVASAVGGLRDVVEDGVTGLLVPPSDPQALADAIDRLLADPQERARFGDRGRERAAAFTVEVVAPQVLDLFTEVLARRRAHQTPVPQKVSQR</sequence>
<dbReference type="Gene3D" id="3.40.50.2000">
    <property type="entry name" value="Glycogen Phosphorylase B"/>
    <property type="match status" value="2"/>
</dbReference>
<dbReference type="InterPro" id="IPR028098">
    <property type="entry name" value="Glyco_trans_4-like_N"/>
</dbReference>
<keyword evidence="6" id="KW-1185">Reference proteome</keyword>
<dbReference type="GO" id="GO:1901137">
    <property type="term" value="P:carbohydrate derivative biosynthetic process"/>
    <property type="evidence" value="ECO:0007669"/>
    <property type="project" value="UniProtKB-ARBA"/>
</dbReference>
<dbReference type="SUPFAM" id="SSF53756">
    <property type="entry name" value="UDP-Glycosyltransferase/glycogen phosphorylase"/>
    <property type="match status" value="1"/>
</dbReference>
<dbReference type="CDD" id="cd03801">
    <property type="entry name" value="GT4_PimA-like"/>
    <property type="match status" value="1"/>
</dbReference>
<evidence type="ECO:0000259" key="3">
    <source>
        <dbReference type="Pfam" id="PF00534"/>
    </source>
</evidence>
<gene>
    <name evidence="5" type="ORF">E6W39_34340</name>
</gene>
<evidence type="ECO:0000313" key="6">
    <source>
        <dbReference type="Proteomes" id="UP000319103"/>
    </source>
</evidence>
<dbReference type="OrthoDB" id="3632147at2"/>